<keyword evidence="1" id="KW-0732">Signal</keyword>
<keyword evidence="3" id="KW-1185">Reference proteome</keyword>
<evidence type="ECO:0000313" key="3">
    <source>
        <dbReference type="Proteomes" id="UP000824890"/>
    </source>
</evidence>
<name>A0ABQ7X4Y4_BRANA</name>
<dbReference type="Proteomes" id="UP000824890">
    <property type="component" value="Unassembled WGS sequence"/>
</dbReference>
<dbReference type="EMBL" id="JAGKQM010002120">
    <property type="protein sequence ID" value="KAH0850227.1"/>
    <property type="molecule type" value="Genomic_DNA"/>
</dbReference>
<protein>
    <submittedName>
        <fullName evidence="2">Uncharacterized protein</fullName>
    </submittedName>
</protein>
<sequence>MGLGCISTLILMLAAIMGEVSDHARCMVLLSDIREEVRRPFKFFTFLADREQFLPTVQSLWDTTEPLFDSRTTLSQFHHKLKFLKELGALNKY</sequence>
<reference evidence="2 3" key="1">
    <citation type="submission" date="2021-05" db="EMBL/GenBank/DDBJ databases">
        <title>Genome Assembly of Synthetic Allotetraploid Brassica napus Reveals Homoeologous Exchanges between Subgenomes.</title>
        <authorList>
            <person name="Davis J.T."/>
        </authorList>
    </citation>
    <scope>NUCLEOTIDE SEQUENCE [LARGE SCALE GENOMIC DNA]</scope>
    <source>
        <strain evidence="3">cv. Da-Ae</strain>
        <tissue evidence="2">Seedling</tissue>
    </source>
</reference>
<feature type="signal peptide" evidence="1">
    <location>
        <begin position="1"/>
        <end position="18"/>
    </location>
</feature>
<feature type="chain" id="PRO_5046890378" evidence="1">
    <location>
        <begin position="19"/>
        <end position="93"/>
    </location>
</feature>
<organism evidence="2 3">
    <name type="scientific">Brassica napus</name>
    <name type="common">Rape</name>
    <dbReference type="NCBI Taxonomy" id="3708"/>
    <lineage>
        <taxon>Eukaryota</taxon>
        <taxon>Viridiplantae</taxon>
        <taxon>Streptophyta</taxon>
        <taxon>Embryophyta</taxon>
        <taxon>Tracheophyta</taxon>
        <taxon>Spermatophyta</taxon>
        <taxon>Magnoliopsida</taxon>
        <taxon>eudicotyledons</taxon>
        <taxon>Gunneridae</taxon>
        <taxon>Pentapetalae</taxon>
        <taxon>rosids</taxon>
        <taxon>malvids</taxon>
        <taxon>Brassicales</taxon>
        <taxon>Brassicaceae</taxon>
        <taxon>Brassiceae</taxon>
        <taxon>Brassica</taxon>
    </lineage>
</organism>
<proteinExistence type="predicted"/>
<evidence type="ECO:0000313" key="2">
    <source>
        <dbReference type="EMBL" id="KAH0850227.1"/>
    </source>
</evidence>
<evidence type="ECO:0000256" key="1">
    <source>
        <dbReference type="SAM" id="SignalP"/>
    </source>
</evidence>
<accession>A0ABQ7X4Y4</accession>
<gene>
    <name evidence="2" type="ORF">HID58_091278</name>
</gene>
<comment type="caution">
    <text evidence="2">The sequence shown here is derived from an EMBL/GenBank/DDBJ whole genome shotgun (WGS) entry which is preliminary data.</text>
</comment>